<keyword evidence="5" id="KW-0539">Nucleus</keyword>
<evidence type="ECO:0000313" key="7">
    <source>
        <dbReference type="EMBL" id="RKF78404.1"/>
    </source>
</evidence>
<dbReference type="PANTHER" id="PTHR12945">
    <property type="entry name" value="TRANSLATION INITIATION FACTOR EIF3-RELATED"/>
    <property type="match status" value="1"/>
</dbReference>
<dbReference type="GO" id="GO:0031515">
    <property type="term" value="C:tRNA (m1A) methyltransferase complex"/>
    <property type="evidence" value="ECO:0007669"/>
    <property type="project" value="InterPro"/>
</dbReference>
<dbReference type="STRING" id="62708.A0A420IV41"/>
<dbReference type="EMBL" id="MCBQ01006464">
    <property type="protein sequence ID" value="RKF78404.1"/>
    <property type="molecule type" value="Genomic_DNA"/>
</dbReference>
<keyword evidence="7" id="KW-0808">Transferase</keyword>
<comment type="similarity">
    <text evidence="2">Belongs to the TRM6/GCD10 family.</text>
</comment>
<dbReference type="AlphaFoldDB" id="A0A420IV41"/>
<comment type="subcellular location">
    <subcellularLocation>
        <location evidence="1">Nucleus</location>
    </subcellularLocation>
</comment>
<evidence type="ECO:0000256" key="4">
    <source>
        <dbReference type="ARBA" id="ARBA00022694"/>
    </source>
</evidence>
<keyword evidence="8" id="KW-1185">Reference proteome</keyword>
<evidence type="ECO:0000256" key="1">
    <source>
        <dbReference type="ARBA" id="ARBA00004123"/>
    </source>
</evidence>
<evidence type="ECO:0000256" key="5">
    <source>
        <dbReference type="ARBA" id="ARBA00023242"/>
    </source>
</evidence>
<dbReference type="GO" id="GO:0008168">
    <property type="term" value="F:methyltransferase activity"/>
    <property type="evidence" value="ECO:0007669"/>
    <property type="project" value="UniProtKB-KW"/>
</dbReference>
<keyword evidence="7" id="KW-0489">Methyltransferase</keyword>
<evidence type="ECO:0000313" key="8">
    <source>
        <dbReference type="Proteomes" id="UP000283383"/>
    </source>
</evidence>
<evidence type="ECO:0000256" key="3">
    <source>
        <dbReference type="ARBA" id="ARBA00021704"/>
    </source>
</evidence>
<keyword evidence="4" id="KW-0819">tRNA processing</keyword>
<evidence type="ECO:0000256" key="6">
    <source>
        <dbReference type="ARBA" id="ARBA00032319"/>
    </source>
</evidence>
<sequence length="608" mass="67235">MHGLVEPNSWIFLRLTSSSLKIVQAVPNTSRTITLPKYGSFSTNLLLSRPYFLTYELLDRLPNHKNSLLRVVPASELHADSIAEEDANANSDIFLNQKNEECNAIGPTSEPVMRSNRNIIDSASRQTLTMAEIEALKKEGTDAGKDLIEKLLASHVGIDEKTSFSLAKYKLLKIKKYLKRFTVLPVDVPLLTQWLMKEKDTSKILEIREEMLALVGSWANVHFSSTASLSSDHGAETAKPSGRWLVVDETGGLLTASIAERMGLLYPEYHSASSFSSENFNNEADTDTNGTFAMASTNTITLVHNNTQPNLSLLKYFSFTPDFQSSSMDTNRVRHPLATNLFLINWLQLLAPHQDTTYATPVPYLGPAELSAMKSSRRATYHRKFRRWKRAQHVVTNTLSGGFDGLAVVSQMDPVSVLRPLLPLLRGGAQISIYSPYVEPLVTLADLFSTSRRTAFIQGLPLESEGLPSIPKSKNISSTPLSEISSSLLSPGRDILTKNSGLVDFSNCQGKDSMCSVDFPLNPTLLLNSTIQSARIRDWQVLPGRTHPLMTGKGGAEGYLFTAVRVLPAEGRVEARGKFSRKRVAADEQNRITGKKFRSDEEALSKIS</sequence>
<comment type="caution">
    <text evidence="7">The sequence shown here is derived from an EMBL/GenBank/DDBJ whole genome shotgun (WGS) entry which is preliminary data.</text>
</comment>
<name>A0A420IV41_9PEZI</name>
<dbReference type="GO" id="GO:0005634">
    <property type="term" value="C:nucleus"/>
    <property type="evidence" value="ECO:0007669"/>
    <property type="project" value="UniProtKB-SubCell"/>
</dbReference>
<evidence type="ECO:0000256" key="2">
    <source>
        <dbReference type="ARBA" id="ARBA00008320"/>
    </source>
</evidence>
<organism evidence="7 8">
    <name type="scientific">Golovinomyces cichoracearum</name>
    <dbReference type="NCBI Taxonomy" id="62708"/>
    <lineage>
        <taxon>Eukaryota</taxon>
        <taxon>Fungi</taxon>
        <taxon>Dikarya</taxon>
        <taxon>Ascomycota</taxon>
        <taxon>Pezizomycotina</taxon>
        <taxon>Leotiomycetes</taxon>
        <taxon>Erysiphales</taxon>
        <taxon>Erysiphaceae</taxon>
        <taxon>Golovinomyces</taxon>
    </lineage>
</organism>
<proteinExistence type="inferred from homology"/>
<dbReference type="Pfam" id="PF04189">
    <property type="entry name" value="Gcd10p"/>
    <property type="match status" value="1"/>
</dbReference>
<reference evidence="7 8" key="1">
    <citation type="journal article" date="2018" name="BMC Genomics">
        <title>Comparative genome analyses reveal sequence features reflecting distinct modes of host-adaptation between dicot and monocot powdery mildew.</title>
        <authorList>
            <person name="Wu Y."/>
            <person name="Ma X."/>
            <person name="Pan Z."/>
            <person name="Kale S.D."/>
            <person name="Song Y."/>
            <person name="King H."/>
            <person name="Zhang Q."/>
            <person name="Presley C."/>
            <person name="Deng X."/>
            <person name="Wei C.I."/>
            <person name="Xiao S."/>
        </authorList>
    </citation>
    <scope>NUCLEOTIDE SEQUENCE [LARGE SCALE GENOMIC DNA]</scope>
    <source>
        <strain evidence="7">UMSG3</strain>
    </source>
</reference>
<dbReference type="GO" id="GO:0030488">
    <property type="term" value="P:tRNA methylation"/>
    <property type="evidence" value="ECO:0007669"/>
    <property type="project" value="InterPro"/>
</dbReference>
<dbReference type="PANTHER" id="PTHR12945:SF0">
    <property type="entry name" value="TRNA (ADENINE(58)-N(1))-METHYLTRANSFERASE NON-CATALYTIC SUBUNIT TRM6"/>
    <property type="match status" value="1"/>
</dbReference>
<dbReference type="InterPro" id="IPR017423">
    <property type="entry name" value="TRM6"/>
</dbReference>
<dbReference type="Proteomes" id="UP000283383">
    <property type="component" value="Unassembled WGS sequence"/>
</dbReference>
<gene>
    <name evidence="7" type="ORF">GcM3_064003</name>
</gene>
<accession>A0A420IV41</accession>
<protein>
    <recommendedName>
        <fullName evidence="3">tRNA (adenine(58)-N(1))-methyltransferase non-catalytic subunit TRM6</fullName>
    </recommendedName>
    <alternativeName>
        <fullName evidence="6">tRNA(m1A58)-methyltransferase subunit TRM6</fullName>
    </alternativeName>
</protein>